<name>A0ACC0IYA8_9ERIC</name>
<organism evidence="1 2">
    <name type="scientific">Camellia lanceoleosa</name>
    <dbReference type="NCBI Taxonomy" id="1840588"/>
    <lineage>
        <taxon>Eukaryota</taxon>
        <taxon>Viridiplantae</taxon>
        <taxon>Streptophyta</taxon>
        <taxon>Embryophyta</taxon>
        <taxon>Tracheophyta</taxon>
        <taxon>Spermatophyta</taxon>
        <taxon>Magnoliopsida</taxon>
        <taxon>eudicotyledons</taxon>
        <taxon>Gunneridae</taxon>
        <taxon>Pentapetalae</taxon>
        <taxon>asterids</taxon>
        <taxon>Ericales</taxon>
        <taxon>Theaceae</taxon>
        <taxon>Camellia</taxon>
    </lineage>
</organism>
<comment type="caution">
    <text evidence="1">The sequence shown here is derived from an EMBL/GenBank/DDBJ whole genome shotgun (WGS) entry which is preliminary data.</text>
</comment>
<protein>
    <submittedName>
        <fullName evidence="1">GPI ethanolamine phosphate transferase 2</fullName>
    </submittedName>
</protein>
<keyword evidence="1" id="KW-0808">Transferase</keyword>
<dbReference type="EMBL" id="CM045758">
    <property type="protein sequence ID" value="KAI8029186.1"/>
    <property type="molecule type" value="Genomic_DNA"/>
</dbReference>
<gene>
    <name evidence="1" type="ORF">LOK49_LG01G02200</name>
</gene>
<proteinExistence type="predicted"/>
<dbReference type="Proteomes" id="UP001060215">
    <property type="component" value="Chromosome 1"/>
</dbReference>
<evidence type="ECO:0000313" key="1">
    <source>
        <dbReference type="EMBL" id="KAI8029186.1"/>
    </source>
</evidence>
<accession>A0ACC0IYA8</accession>
<evidence type="ECO:0000313" key="2">
    <source>
        <dbReference type="Proteomes" id="UP001060215"/>
    </source>
</evidence>
<reference evidence="1 2" key="1">
    <citation type="journal article" date="2022" name="Plant J.">
        <title>Chromosome-level genome of Camellia lanceoleosa provides a valuable resource for understanding genome evolution and self-incompatibility.</title>
        <authorList>
            <person name="Gong W."/>
            <person name="Xiao S."/>
            <person name="Wang L."/>
            <person name="Liao Z."/>
            <person name="Chang Y."/>
            <person name="Mo W."/>
            <person name="Hu G."/>
            <person name="Li W."/>
            <person name="Zhao G."/>
            <person name="Zhu H."/>
            <person name="Hu X."/>
            <person name="Ji K."/>
            <person name="Xiang X."/>
            <person name="Song Q."/>
            <person name="Yuan D."/>
            <person name="Jin S."/>
            <person name="Zhang L."/>
        </authorList>
    </citation>
    <scope>NUCLEOTIDE SEQUENCE [LARGE SCALE GENOMIC DNA]</scope>
    <source>
        <strain evidence="1">SQ_2022a</strain>
    </source>
</reference>
<keyword evidence="2" id="KW-1185">Reference proteome</keyword>
<sequence length="1219" mass="134519">MSSSLTCTKLTVWTVIGILIQIIGLSLFVLGFFPVKPALSGVSGLESFRPPGFDSVEDHNVSNLRPDQLKSLYQELYEIPPSFDRLILMVIDGLPAEFVLGRDGQPPSKVFMEAMPYTQSLLASGMAVGYHAKAAPPTVTMPRLKTMVSGAIGGFLDVAFNFNTQAFLDDNLIGQFFNIGWKMVMLGDETWLKLFPGLFTRHDGVSSFYVKDTVEVDHNVSRHLGDELNRTDWNLLILHYLGLDHVGHIGGRSSILMGAKLKEMDEVVKMIHSSAKRSQDNNQGRTLLVVVSDHGMTDNGNHGGSSYEETDSLVLFVGLKHKAYDCPLVIHSTADQADIAPTLALLFGVPIPKNNVGILMSETLDFLTDDQRLRTLELNSWQLLRLLQAQLPGLSCGSFSSDVIRDDQWPAITKCDGSDEGMSNSRDDYSNTVSAYDDFLRAAREWLSHRATYKPAGLLASGVAAMVLSCLVFIGLLLWLDQEVYLRQMHRLSDLKNNMHKWHLEETYVLAIIFILVLSMGSSSMVEEEQYIWHFLTSTFYLVLLRKAIQSPIAGVAQSLITLVKGQNRRRSSQIFFIILILLSGRIMRGWHQGGVNWAHLPDISKWLEQAGRDYVKCIQLVSWLLVISLGLYSLSLFRTKKYFVMVIAFLFLVPAMLVLRHILKYQDSAFAASSHGATSMAQIIYSSRDPHMWCCFCLTVAYTVQNPKIFSTHDVCWSNNFLADVRRKFLLVGFRDCAYVIGWAYMLCWCLLQLLLQQPINSMPILLLLVQILASICYCSNSGLHLKQWVEVAALFYLGLAGHFALGNTNTLASIDVAGAFIGISSHSTLLSGILMFIITYASPLLAFLSMVMYMSMKETSYLVNPQNADIGHFLKMSVGFPCLVPLGLNSVLLFAYTIVLLLMRNHLFVWSVFSPKYLYVCATTVCVYIGVSVVYSTAIYTSLVFALRSRTLQCFIRDESRVSMVDNMYSMNPSYYELGSCSSNSVKFHLEGGGGGGGGGVVSSNSTNMANSMSMVRWSSLRSTAEEEEKGVGGGGSKKKSHNRQGFIASRSSPKAEELKKTTTELTQADSTSTTSDNGSGQSGGSAKEHHNMLPSEADELELCYCEEEGDSAAGTIKATMSCEDRPELVSDMTRAVRSVEGKVVRAEMATVGGRTKSVLWVQVSGDSGGSDGDSSGGERLGMLGRALKVVVDRASLSMSGPGQDLPGNKRPRLYHY</sequence>